<dbReference type="InterPro" id="IPR017946">
    <property type="entry name" value="PLC-like_Pdiesterase_TIM-brl"/>
</dbReference>
<dbReference type="EMBL" id="CP017831">
    <property type="protein sequence ID" value="AOZ97335.1"/>
    <property type="molecule type" value="Genomic_DNA"/>
</dbReference>
<dbReference type="RefSeq" id="WP_071176947.1">
    <property type="nucleotide sequence ID" value="NZ_CP017831.1"/>
</dbReference>
<name>A0A1D9P591_9FIRM</name>
<proteinExistence type="predicted"/>
<organism evidence="1 2">
    <name type="scientific">Butyrivibrio hungatei</name>
    <dbReference type="NCBI Taxonomy" id="185008"/>
    <lineage>
        <taxon>Bacteria</taxon>
        <taxon>Bacillati</taxon>
        <taxon>Bacillota</taxon>
        <taxon>Clostridia</taxon>
        <taxon>Lachnospirales</taxon>
        <taxon>Lachnospiraceae</taxon>
        <taxon>Butyrivibrio</taxon>
    </lineage>
</organism>
<gene>
    <name evidence="1" type="ORF">bhn_I2302</name>
</gene>
<evidence type="ECO:0000313" key="2">
    <source>
        <dbReference type="Proteomes" id="UP000179284"/>
    </source>
</evidence>
<dbReference type="SUPFAM" id="SSF51695">
    <property type="entry name" value="PLC-like phosphodiesterases"/>
    <property type="match status" value="1"/>
</dbReference>
<dbReference type="Gene3D" id="3.20.20.190">
    <property type="entry name" value="Phosphatidylinositol (PI) phosphodiesterase"/>
    <property type="match status" value="1"/>
</dbReference>
<dbReference type="OrthoDB" id="9810159at2"/>
<dbReference type="Proteomes" id="UP000179284">
    <property type="component" value="Chromosome I"/>
</dbReference>
<dbReference type="GO" id="GO:0008081">
    <property type="term" value="F:phosphoric diester hydrolase activity"/>
    <property type="evidence" value="ECO:0007669"/>
    <property type="project" value="InterPro"/>
</dbReference>
<evidence type="ECO:0000313" key="1">
    <source>
        <dbReference type="EMBL" id="AOZ97335.1"/>
    </source>
</evidence>
<dbReference type="KEGG" id="bhu:bhn_I2302"/>
<protein>
    <recommendedName>
        <fullName evidence="3">Glycerophosphoryl diester phosphodiesterase</fullName>
    </recommendedName>
</protein>
<evidence type="ECO:0008006" key="3">
    <source>
        <dbReference type="Google" id="ProtNLM"/>
    </source>
</evidence>
<sequence>MKILAHRGLWTTASDKNSMEAFVKAFEHGYGIETDVRDYMEKLVVSHNVATSECFLFEDVLKAYKESGSDMPLAINIKADGIQDILRADLNKFNIKNYFVFDMSIPEQVVYHKQDFNAFTRMSEYEKEPVLLEKSQGVWMDEWENSWINEGVIDQMRQQGKMVSIISPEIHGRDKANMWKFLKKYVDDADVMLCTDTPVEAEEYFYGN</sequence>
<keyword evidence="2" id="KW-1185">Reference proteome</keyword>
<reference evidence="2" key="1">
    <citation type="submission" date="2016-10" db="EMBL/GenBank/DDBJ databases">
        <title>The complete genome sequence of the rumen bacterium Butyrivibrio hungatei MB2003.</title>
        <authorList>
            <person name="Palevich N."/>
            <person name="Kelly W.J."/>
            <person name="Leahy S.C."/>
            <person name="Altermann E."/>
            <person name="Rakonjac J."/>
            <person name="Attwood G.T."/>
        </authorList>
    </citation>
    <scope>NUCLEOTIDE SEQUENCE [LARGE SCALE GENOMIC DNA]</scope>
    <source>
        <strain evidence="2">MB2003</strain>
    </source>
</reference>
<accession>A0A1D9P591</accession>
<dbReference type="GO" id="GO:0006629">
    <property type="term" value="P:lipid metabolic process"/>
    <property type="evidence" value="ECO:0007669"/>
    <property type="project" value="InterPro"/>
</dbReference>
<dbReference type="AlphaFoldDB" id="A0A1D9P591"/>